<dbReference type="Proteomes" id="UP001560045">
    <property type="component" value="Unassembled WGS sequence"/>
</dbReference>
<feature type="compositionally biased region" description="Acidic residues" evidence="1">
    <location>
        <begin position="1"/>
        <end position="11"/>
    </location>
</feature>
<dbReference type="InterPro" id="IPR036890">
    <property type="entry name" value="HATPase_C_sf"/>
</dbReference>
<evidence type="ECO:0000256" key="1">
    <source>
        <dbReference type="SAM" id="MobiDB-lite"/>
    </source>
</evidence>
<comment type="caution">
    <text evidence="2">The sequence shown here is derived from an EMBL/GenBank/DDBJ whole genome shotgun (WGS) entry which is preliminary data.</text>
</comment>
<feature type="compositionally biased region" description="Low complexity" evidence="1">
    <location>
        <begin position="17"/>
        <end position="27"/>
    </location>
</feature>
<proteinExistence type="predicted"/>
<accession>A0ABV3XII9</accession>
<dbReference type="RefSeq" id="WP_369207651.1">
    <property type="nucleotide sequence ID" value="NZ_JBFNXQ010000045.1"/>
</dbReference>
<evidence type="ECO:0000313" key="2">
    <source>
        <dbReference type="EMBL" id="MEX5719630.1"/>
    </source>
</evidence>
<organism evidence="2 3">
    <name type="scientific">Geodermatophilus maliterrae</name>
    <dbReference type="NCBI Taxonomy" id="3162531"/>
    <lineage>
        <taxon>Bacteria</taxon>
        <taxon>Bacillati</taxon>
        <taxon>Actinomycetota</taxon>
        <taxon>Actinomycetes</taxon>
        <taxon>Geodermatophilales</taxon>
        <taxon>Geodermatophilaceae</taxon>
        <taxon>Geodermatophilus</taxon>
    </lineage>
</organism>
<dbReference type="Gene3D" id="3.30.565.10">
    <property type="entry name" value="Histidine kinase-like ATPase, C-terminal domain"/>
    <property type="match status" value="1"/>
</dbReference>
<name>A0ABV3XII9_9ACTN</name>
<gene>
    <name evidence="2" type="ORF">ABQ292_14800</name>
</gene>
<dbReference type="EMBL" id="JBFNXQ010000045">
    <property type="protein sequence ID" value="MEX5719630.1"/>
    <property type="molecule type" value="Genomic_DNA"/>
</dbReference>
<feature type="region of interest" description="Disordered" evidence="1">
    <location>
        <begin position="1"/>
        <end position="27"/>
    </location>
</feature>
<sequence>MTGSGDDDDGGGGDVGGDVAAEWGGAVTEVERPAEARAWVRTRAEAAGCAAGVVDELVLLVSEVLVADAARSRVASGPRLLRALPTRDGFVVEVSLPGPLLPLPDRPADDGTARLALAAAVTTVTVLESRPGDEGGQWVCVTVRT</sequence>
<protein>
    <recommendedName>
        <fullName evidence="4">Anti-sigma regulatory factor (Ser/Thr protein kinase)</fullName>
    </recommendedName>
</protein>
<keyword evidence="3" id="KW-1185">Reference proteome</keyword>
<reference evidence="2 3" key="1">
    <citation type="submission" date="2024-06" db="EMBL/GenBank/DDBJ databases">
        <title>Draft genome sequence of Geodermatophilus badlandi, a novel member of the Geodermatophilaceae isolated from badland sedimentary rocks in the Red desert, Wyoming, USA.</title>
        <authorList>
            <person name="Ben Tekaya S."/>
            <person name="Nouioui I."/>
            <person name="Flores G.M."/>
            <person name="Shaal M.N."/>
            <person name="Bredoire F."/>
            <person name="Basile F."/>
            <person name="Van Diepen L."/>
            <person name="Ward N.L."/>
        </authorList>
    </citation>
    <scope>NUCLEOTIDE SEQUENCE [LARGE SCALE GENOMIC DNA]</scope>
    <source>
        <strain evidence="2 3">WL48A</strain>
    </source>
</reference>
<evidence type="ECO:0000313" key="3">
    <source>
        <dbReference type="Proteomes" id="UP001560045"/>
    </source>
</evidence>
<evidence type="ECO:0008006" key="4">
    <source>
        <dbReference type="Google" id="ProtNLM"/>
    </source>
</evidence>